<dbReference type="InterPro" id="IPR013128">
    <property type="entry name" value="Peptidase_C1A"/>
</dbReference>
<proteinExistence type="inferred from homology"/>
<feature type="domain" description="Peptidase C1A papain C-terminal" evidence="6">
    <location>
        <begin position="33"/>
        <end position="258"/>
    </location>
</feature>
<evidence type="ECO:0000256" key="1">
    <source>
        <dbReference type="ARBA" id="ARBA00008455"/>
    </source>
</evidence>
<dbReference type="PROSITE" id="PS00639">
    <property type="entry name" value="THIOL_PROTEASE_HIS"/>
    <property type="match status" value="1"/>
</dbReference>
<dbReference type="InterPro" id="IPR000668">
    <property type="entry name" value="Peptidase_C1A_C"/>
</dbReference>
<keyword evidence="3" id="KW-0378">Hydrolase</keyword>
<name>A0A821VJX4_9NEOP</name>
<dbReference type="Proteomes" id="UP000663880">
    <property type="component" value="Unassembled WGS sequence"/>
</dbReference>
<dbReference type="SMART" id="SM00645">
    <property type="entry name" value="Pept_C1"/>
    <property type="match status" value="1"/>
</dbReference>
<evidence type="ECO:0000256" key="2">
    <source>
        <dbReference type="ARBA" id="ARBA00022670"/>
    </source>
</evidence>
<comment type="caution">
    <text evidence="7">The sequence shown here is derived from an EMBL/GenBank/DDBJ whole genome shotgun (WGS) entry which is preliminary data.</text>
</comment>
<evidence type="ECO:0000259" key="6">
    <source>
        <dbReference type="SMART" id="SM00645"/>
    </source>
</evidence>
<keyword evidence="5" id="KW-1015">Disulfide bond</keyword>
<sequence>MRFRELIVVYLFHYVHCFSRNASYLKPINFDPIPDYVDWRERNGVTAVKDQKSCGACWAFSAVANIESHIKIHFGTEIILSEQFLIDCDVERTGCKSTTVLKTFAEIVSTFGGVLKEKDYYPYSNRAEECRWNRENPKPIPVIGFQRVSSDEAVMAEYLSKCGPLSAAINSASMYNYKPKDGLIPIDEPTEDDCSSKPDALNHAVLIVGYSASVYNGRTTPYWIIKNSWGSEWGDGGYYYLVRGRNACGISNDVSFSFVNQKSCVI</sequence>
<dbReference type="CDD" id="cd02248">
    <property type="entry name" value="Peptidase_C1A"/>
    <property type="match status" value="1"/>
</dbReference>
<comment type="similarity">
    <text evidence="1">Belongs to the peptidase C1 family.</text>
</comment>
<evidence type="ECO:0000313" key="8">
    <source>
        <dbReference type="Proteomes" id="UP000663880"/>
    </source>
</evidence>
<dbReference type="InterPro" id="IPR000169">
    <property type="entry name" value="Pept_cys_AS"/>
</dbReference>
<dbReference type="PROSITE" id="PS00139">
    <property type="entry name" value="THIOL_PROTEASE_CYS"/>
    <property type="match status" value="1"/>
</dbReference>
<organism evidence="7 8">
    <name type="scientific">Pieris macdunnoughi</name>
    <dbReference type="NCBI Taxonomy" id="345717"/>
    <lineage>
        <taxon>Eukaryota</taxon>
        <taxon>Metazoa</taxon>
        <taxon>Ecdysozoa</taxon>
        <taxon>Arthropoda</taxon>
        <taxon>Hexapoda</taxon>
        <taxon>Insecta</taxon>
        <taxon>Pterygota</taxon>
        <taxon>Neoptera</taxon>
        <taxon>Endopterygota</taxon>
        <taxon>Lepidoptera</taxon>
        <taxon>Glossata</taxon>
        <taxon>Ditrysia</taxon>
        <taxon>Papilionoidea</taxon>
        <taxon>Pieridae</taxon>
        <taxon>Pierinae</taxon>
        <taxon>Pieris</taxon>
    </lineage>
</organism>
<keyword evidence="4" id="KW-0788">Thiol protease</keyword>
<dbReference type="EMBL" id="CAJOBZ010000042">
    <property type="protein sequence ID" value="CAF4907276.1"/>
    <property type="molecule type" value="Genomic_DNA"/>
</dbReference>
<dbReference type="PANTHER" id="PTHR12411">
    <property type="entry name" value="CYSTEINE PROTEASE FAMILY C1-RELATED"/>
    <property type="match status" value="1"/>
</dbReference>
<dbReference type="AlphaFoldDB" id="A0A821VJX4"/>
<dbReference type="InterPro" id="IPR038765">
    <property type="entry name" value="Papain-like_cys_pep_sf"/>
</dbReference>
<protein>
    <recommendedName>
        <fullName evidence="6">Peptidase C1A papain C-terminal domain-containing protein</fullName>
    </recommendedName>
</protein>
<dbReference type="OrthoDB" id="190265at2759"/>
<evidence type="ECO:0000256" key="3">
    <source>
        <dbReference type="ARBA" id="ARBA00022801"/>
    </source>
</evidence>
<evidence type="ECO:0000313" key="7">
    <source>
        <dbReference type="EMBL" id="CAF4907276.1"/>
    </source>
</evidence>
<dbReference type="GO" id="GO:0006508">
    <property type="term" value="P:proteolysis"/>
    <property type="evidence" value="ECO:0007669"/>
    <property type="project" value="UniProtKB-KW"/>
</dbReference>
<reference evidence="7" key="1">
    <citation type="submission" date="2021-02" db="EMBL/GenBank/DDBJ databases">
        <authorList>
            <person name="Steward A R."/>
        </authorList>
    </citation>
    <scope>NUCLEOTIDE SEQUENCE</scope>
</reference>
<evidence type="ECO:0000256" key="4">
    <source>
        <dbReference type="ARBA" id="ARBA00022807"/>
    </source>
</evidence>
<dbReference type="Pfam" id="PF00112">
    <property type="entry name" value="Peptidase_C1"/>
    <property type="match status" value="1"/>
</dbReference>
<keyword evidence="8" id="KW-1185">Reference proteome</keyword>
<dbReference type="InterPro" id="IPR025660">
    <property type="entry name" value="Pept_his_AS"/>
</dbReference>
<gene>
    <name evidence="7" type="ORF">PMACD_LOCUS11809</name>
</gene>
<evidence type="ECO:0000256" key="5">
    <source>
        <dbReference type="ARBA" id="ARBA00023157"/>
    </source>
</evidence>
<dbReference type="PRINTS" id="PR00705">
    <property type="entry name" value="PAPAIN"/>
</dbReference>
<accession>A0A821VJX4</accession>
<dbReference type="GO" id="GO:0008234">
    <property type="term" value="F:cysteine-type peptidase activity"/>
    <property type="evidence" value="ECO:0007669"/>
    <property type="project" value="UniProtKB-KW"/>
</dbReference>
<dbReference type="InterPro" id="IPR025661">
    <property type="entry name" value="Pept_asp_AS"/>
</dbReference>
<dbReference type="Gene3D" id="3.90.70.10">
    <property type="entry name" value="Cysteine proteinases"/>
    <property type="match status" value="1"/>
</dbReference>
<dbReference type="SUPFAM" id="SSF54001">
    <property type="entry name" value="Cysteine proteinases"/>
    <property type="match status" value="1"/>
</dbReference>
<dbReference type="InterPro" id="IPR039417">
    <property type="entry name" value="Peptidase_C1A_papain-like"/>
</dbReference>
<keyword evidence="2" id="KW-0645">Protease</keyword>
<dbReference type="PROSITE" id="PS00640">
    <property type="entry name" value="THIOL_PROTEASE_ASN"/>
    <property type="match status" value="1"/>
</dbReference>